<dbReference type="EMBL" id="CABFWN010000002">
    <property type="protein sequence ID" value="VUG17939.1"/>
    <property type="molecule type" value="Genomic_DNA"/>
</dbReference>
<dbReference type="InterPro" id="IPR004910">
    <property type="entry name" value="Yippee/Mis18/Cereblon"/>
</dbReference>
<comment type="similarity">
    <text evidence="1">Belongs to the yippee family.</text>
</comment>
<dbReference type="Proteomes" id="UP000478008">
    <property type="component" value="Unassembled WGS sequence"/>
</dbReference>
<feature type="compositionally biased region" description="Polar residues" evidence="4">
    <location>
        <begin position="63"/>
        <end position="81"/>
    </location>
</feature>
<dbReference type="PANTHER" id="PTHR13848">
    <property type="entry name" value="PROTEIN YIPPEE-LIKE CG15309-RELATED"/>
    <property type="match status" value="1"/>
</dbReference>
<name>A0A7D9CYA5_DEKBR</name>
<evidence type="ECO:0000259" key="5">
    <source>
        <dbReference type="PROSITE" id="PS51792"/>
    </source>
</evidence>
<feature type="domain" description="Yippee" evidence="5">
    <location>
        <begin position="121"/>
        <end position="218"/>
    </location>
</feature>
<organism evidence="6 7">
    <name type="scientific">Dekkera bruxellensis</name>
    <name type="common">Brettanomyces custersii</name>
    <dbReference type="NCBI Taxonomy" id="5007"/>
    <lineage>
        <taxon>Eukaryota</taxon>
        <taxon>Fungi</taxon>
        <taxon>Dikarya</taxon>
        <taxon>Ascomycota</taxon>
        <taxon>Saccharomycotina</taxon>
        <taxon>Pichiomycetes</taxon>
        <taxon>Pichiales</taxon>
        <taxon>Pichiaceae</taxon>
        <taxon>Brettanomyces</taxon>
    </lineage>
</organism>
<proteinExistence type="inferred from homology"/>
<dbReference type="InterPro" id="IPR034751">
    <property type="entry name" value="Yippee"/>
</dbReference>
<dbReference type="PROSITE" id="PS51792">
    <property type="entry name" value="YIPPEE"/>
    <property type="match status" value="1"/>
</dbReference>
<reference evidence="6 7" key="1">
    <citation type="submission" date="2019-07" db="EMBL/GenBank/DDBJ databases">
        <authorList>
            <person name="Friedrich A."/>
            <person name="Schacherer J."/>
        </authorList>
    </citation>
    <scope>NUCLEOTIDE SEQUENCE [LARGE SCALE GENOMIC DNA]</scope>
</reference>
<gene>
    <name evidence="6" type="ORF">DEBR0S2_19724G</name>
</gene>
<accession>A0A7D9CYA5</accession>
<evidence type="ECO:0000256" key="4">
    <source>
        <dbReference type="SAM" id="MobiDB-lite"/>
    </source>
</evidence>
<keyword evidence="3" id="KW-0862">Zinc</keyword>
<keyword evidence="2" id="KW-0479">Metal-binding</keyword>
<dbReference type="GO" id="GO:0046872">
    <property type="term" value="F:metal ion binding"/>
    <property type="evidence" value="ECO:0007669"/>
    <property type="project" value="UniProtKB-KW"/>
</dbReference>
<dbReference type="Pfam" id="PF03226">
    <property type="entry name" value="Yippee-Mis18"/>
    <property type="match status" value="1"/>
</dbReference>
<evidence type="ECO:0000256" key="3">
    <source>
        <dbReference type="ARBA" id="ARBA00022833"/>
    </source>
</evidence>
<evidence type="ECO:0000313" key="7">
    <source>
        <dbReference type="Proteomes" id="UP000478008"/>
    </source>
</evidence>
<evidence type="ECO:0000256" key="1">
    <source>
        <dbReference type="ARBA" id="ARBA00005613"/>
    </source>
</evidence>
<keyword evidence="7" id="KW-1185">Reference proteome</keyword>
<dbReference type="InterPro" id="IPR039058">
    <property type="entry name" value="Yippee_fam"/>
</dbReference>
<evidence type="ECO:0000256" key="2">
    <source>
        <dbReference type="ARBA" id="ARBA00022723"/>
    </source>
</evidence>
<protein>
    <submittedName>
        <fullName evidence="6">DEBR0S2_19724g1_1</fullName>
    </submittedName>
</protein>
<sequence length="220" mass="24654">MGFRYTTCLESDDSLRDDKALQKKVYSAYQHEIRLNRYRSTDIDGDDDVYELGGDDYGGVANDDSSLSDDTGSEGNENSGESAIGGNPYRRGTSIGNRNLSRLPVPFYKRHKKYNCHGKPLIYVCSHCMTHVALSSYIVSDCYQGGLGNALLIYKIVNVFCDRSNNRQMTTGTYCICNVSCKQCGRYLGWKYLKAISDEQKYKEGLYILETGAVKQLSPS</sequence>
<dbReference type="AlphaFoldDB" id="A0A7D9CYA5"/>
<evidence type="ECO:0000313" key="6">
    <source>
        <dbReference type="EMBL" id="VUG17939.1"/>
    </source>
</evidence>
<feature type="region of interest" description="Disordered" evidence="4">
    <location>
        <begin position="61"/>
        <end position="97"/>
    </location>
</feature>